<feature type="compositionally biased region" description="Low complexity" evidence="1">
    <location>
        <begin position="12"/>
        <end position="42"/>
    </location>
</feature>
<feature type="region of interest" description="Disordered" evidence="1">
    <location>
        <begin position="1"/>
        <end position="59"/>
    </location>
</feature>
<proteinExistence type="predicted"/>
<organism evidence="2 3">
    <name type="scientific">Pinctada imbricata</name>
    <name type="common">Atlantic pearl-oyster</name>
    <name type="synonym">Pinctada martensii</name>
    <dbReference type="NCBI Taxonomy" id="66713"/>
    <lineage>
        <taxon>Eukaryota</taxon>
        <taxon>Metazoa</taxon>
        <taxon>Spiralia</taxon>
        <taxon>Lophotrochozoa</taxon>
        <taxon>Mollusca</taxon>
        <taxon>Bivalvia</taxon>
        <taxon>Autobranchia</taxon>
        <taxon>Pteriomorphia</taxon>
        <taxon>Pterioida</taxon>
        <taxon>Pterioidea</taxon>
        <taxon>Pteriidae</taxon>
        <taxon>Pinctada</taxon>
    </lineage>
</organism>
<evidence type="ECO:0000256" key="1">
    <source>
        <dbReference type="SAM" id="MobiDB-lite"/>
    </source>
</evidence>
<protein>
    <submittedName>
        <fullName evidence="2">Uncharacterized protein</fullName>
    </submittedName>
</protein>
<sequence>MATPSDATVPTLSNSSSNTLSSSNSMSDSSGNNSLSSRNNENQGRLSDSECEPPRKRSKISIDSASVDGQISTTTSHDYLDMLPQRTCDWTDHHLFCLNISISESCTSSFEVFTNGYTNFLKDPLNEICSLSGLIEFLYGPSSDVKEAKYQCCLNAFNILSVDGSNLFESQDILLLRQLKCELEKPYNQTEFGKWMEYYVFGKDRDLKDFITNTCRGIHLRLKDFCGQLLYMIPNGKEECTEGMYQELFLLFLRIFDIKVRGYKNFPSSPPTVRVGDIEVTSVPDALIYKDSEYPSEGDKILAVVKITDVRKEHLDSNLKGQLVGDMLAALPRSVFHNNGMYGIIVQGTEVTLAALSVGKKYYENLQEGSLKEATSSVRYSKPLNFLKKCERNELIRLFVDMKAMMEKLG</sequence>
<reference evidence="2" key="1">
    <citation type="submission" date="2019-08" db="EMBL/GenBank/DDBJ databases">
        <title>The improved chromosome-level genome for the pearl oyster Pinctada fucata martensii using PacBio sequencing and Hi-C.</title>
        <authorList>
            <person name="Zheng Z."/>
        </authorList>
    </citation>
    <scope>NUCLEOTIDE SEQUENCE</scope>
    <source>
        <strain evidence="2">ZZ-2019</strain>
        <tissue evidence="2">Adductor muscle</tissue>
    </source>
</reference>
<name>A0AA88XE03_PINIB</name>
<feature type="compositionally biased region" description="Polar residues" evidence="1">
    <location>
        <begin position="1"/>
        <end position="11"/>
    </location>
</feature>
<dbReference type="Proteomes" id="UP001186944">
    <property type="component" value="Unassembled WGS sequence"/>
</dbReference>
<evidence type="ECO:0000313" key="3">
    <source>
        <dbReference type="Proteomes" id="UP001186944"/>
    </source>
</evidence>
<gene>
    <name evidence="2" type="ORF">FSP39_022965</name>
</gene>
<comment type="caution">
    <text evidence="2">The sequence shown here is derived from an EMBL/GenBank/DDBJ whole genome shotgun (WGS) entry which is preliminary data.</text>
</comment>
<dbReference type="EMBL" id="VSWD01000014">
    <property type="protein sequence ID" value="KAK3083450.1"/>
    <property type="molecule type" value="Genomic_DNA"/>
</dbReference>
<keyword evidence="3" id="KW-1185">Reference proteome</keyword>
<accession>A0AA88XE03</accession>
<evidence type="ECO:0000313" key="2">
    <source>
        <dbReference type="EMBL" id="KAK3083450.1"/>
    </source>
</evidence>
<dbReference type="AlphaFoldDB" id="A0AA88XE03"/>